<evidence type="ECO:0000256" key="1">
    <source>
        <dbReference type="ARBA" id="ARBA00001201"/>
    </source>
</evidence>
<evidence type="ECO:0000256" key="8">
    <source>
        <dbReference type="ARBA" id="ARBA00023002"/>
    </source>
</evidence>
<evidence type="ECO:0000259" key="15">
    <source>
        <dbReference type="Pfam" id="PF22924"/>
    </source>
</evidence>
<dbReference type="AlphaFoldDB" id="A0A8S1PKT0"/>
<dbReference type="GO" id="GO:0003997">
    <property type="term" value="F:acyl-CoA oxidase activity"/>
    <property type="evidence" value="ECO:0007669"/>
    <property type="project" value="UniProtKB-EC"/>
</dbReference>
<evidence type="ECO:0000256" key="9">
    <source>
        <dbReference type="ARBA" id="ARBA00023098"/>
    </source>
</evidence>
<evidence type="ECO:0000259" key="14">
    <source>
        <dbReference type="Pfam" id="PF14749"/>
    </source>
</evidence>
<evidence type="ECO:0000256" key="2">
    <source>
        <dbReference type="ARBA" id="ARBA00001974"/>
    </source>
</evidence>
<dbReference type="Proteomes" id="UP000688137">
    <property type="component" value="Unassembled WGS sequence"/>
</dbReference>
<dbReference type="FunFam" id="2.40.110.10:FF:000003">
    <property type="entry name" value="Acyl-coenzyme A oxidase"/>
    <property type="match status" value="1"/>
</dbReference>
<dbReference type="InterPro" id="IPR006091">
    <property type="entry name" value="Acyl-CoA_Oxase/DH_mid-dom"/>
</dbReference>
<feature type="domain" description="Acyl-coenzyme A oxidase N-terminal" evidence="14">
    <location>
        <begin position="18"/>
        <end position="123"/>
    </location>
</feature>
<reference evidence="16" key="1">
    <citation type="submission" date="2021-01" db="EMBL/GenBank/DDBJ databases">
        <authorList>
            <consortium name="Genoscope - CEA"/>
            <person name="William W."/>
        </authorList>
    </citation>
    <scope>NUCLEOTIDE SEQUENCE</scope>
</reference>
<keyword evidence="10" id="KW-0576">Peroxisome</keyword>
<dbReference type="InterPro" id="IPR012258">
    <property type="entry name" value="Acyl-CoA_oxidase"/>
</dbReference>
<dbReference type="Pfam" id="PF01756">
    <property type="entry name" value="ACOX"/>
    <property type="match status" value="1"/>
</dbReference>
<dbReference type="FunFam" id="1.20.140.10:FF:000015">
    <property type="entry name" value="Acyl-coenzyme A oxidase"/>
    <property type="match status" value="1"/>
</dbReference>
<feature type="domain" description="Acyl-CoA oxidase C-terminal" evidence="12">
    <location>
        <begin position="469"/>
        <end position="634"/>
    </location>
</feature>
<feature type="domain" description="Acyl-CoA oxidase/dehydrogenase middle" evidence="13">
    <location>
        <begin position="132"/>
        <end position="242"/>
    </location>
</feature>
<evidence type="ECO:0000256" key="11">
    <source>
        <dbReference type="PIRNR" id="PIRNR000168"/>
    </source>
</evidence>
<dbReference type="OMA" id="ANLCNIY"/>
<comment type="similarity">
    <text evidence="4 11">Belongs to the acyl-CoA oxidase family.</text>
</comment>
<dbReference type="Pfam" id="PF22924">
    <property type="entry name" value="ACOX_C_alpha1"/>
    <property type="match status" value="1"/>
</dbReference>
<organism evidence="16 17">
    <name type="scientific">Paramecium primaurelia</name>
    <dbReference type="NCBI Taxonomy" id="5886"/>
    <lineage>
        <taxon>Eukaryota</taxon>
        <taxon>Sar</taxon>
        <taxon>Alveolata</taxon>
        <taxon>Ciliophora</taxon>
        <taxon>Intramacronucleata</taxon>
        <taxon>Oligohymenophorea</taxon>
        <taxon>Peniculida</taxon>
        <taxon>Parameciidae</taxon>
        <taxon>Paramecium</taxon>
    </lineage>
</organism>
<evidence type="ECO:0000259" key="12">
    <source>
        <dbReference type="Pfam" id="PF01756"/>
    </source>
</evidence>
<accession>A0A8S1PKT0</accession>
<dbReference type="GO" id="GO:0005504">
    <property type="term" value="F:fatty acid binding"/>
    <property type="evidence" value="ECO:0007669"/>
    <property type="project" value="TreeGrafter"/>
</dbReference>
<feature type="domain" description="Acyl-CoA oxidase C-alpha1" evidence="15">
    <location>
        <begin position="272"/>
        <end position="432"/>
    </location>
</feature>
<evidence type="ECO:0000256" key="4">
    <source>
        <dbReference type="ARBA" id="ARBA00006288"/>
    </source>
</evidence>
<dbReference type="InterPro" id="IPR055060">
    <property type="entry name" value="ACOX_C_alpha1"/>
</dbReference>
<dbReference type="GO" id="GO:0055088">
    <property type="term" value="P:lipid homeostasis"/>
    <property type="evidence" value="ECO:0007669"/>
    <property type="project" value="TreeGrafter"/>
</dbReference>
<name>A0A8S1PKT0_PARPR</name>
<evidence type="ECO:0000256" key="10">
    <source>
        <dbReference type="ARBA" id="ARBA00023140"/>
    </source>
</evidence>
<dbReference type="GO" id="GO:0071949">
    <property type="term" value="F:FAD binding"/>
    <property type="evidence" value="ECO:0007669"/>
    <property type="project" value="InterPro"/>
</dbReference>
<dbReference type="PANTHER" id="PTHR10909">
    <property type="entry name" value="ELECTRON TRANSPORT OXIDOREDUCTASE"/>
    <property type="match status" value="1"/>
</dbReference>
<evidence type="ECO:0000256" key="6">
    <source>
        <dbReference type="ARBA" id="ARBA00022827"/>
    </source>
</evidence>
<comment type="catalytic activity">
    <reaction evidence="1">
        <text>a 2,3-saturated acyl-CoA + O2 = a (2E)-enoyl-CoA + H2O2</text>
        <dbReference type="Rhea" id="RHEA:38959"/>
        <dbReference type="ChEBI" id="CHEBI:15379"/>
        <dbReference type="ChEBI" id="CHEBI:16240"/>
        <dbReference type="ChEBI" id="CHEBI:58856"/>
        <dbReference type="ChEBI" id="CHEBI:65111"/>
        <dbReference type="EC" id="1.3.3.6"/>
    </reaction>
</comment>
<keyword evidence="17" id="KW-1185">Reference proteome</keyword>
<keyword evidence="6 11" id="KW-0274">FAD</keyword>
<sequence>MTSLEQVRQLSKIDQIQIAGLIFGSEQRAKEVKQFLADCEKIPEVQTNADFYNWSRKKQFLSKDKQGFSFMKMINNQVDDMEQYTGPMIYSATTNHYGVYLAMVVPALKILGTQEQINAWLDDLIQIRKAACYAQTELGHGSDIQSLQTTATYDKGTQEFVINTPTIQAAKFWPGDLGILANWALVFAQLIVDGTNYGVQSFMVQIRDEQTHKPLKGIEVGDIGPKMGYQVKDNGFLKFDNVRIPKFNMLAKYISISPQGKVMKEGDPKISYASMMMMRKLLNTVYPKAAAISLTIALRYSYTRQQFTNDKGVENSVIEYQTQQHKLLPLLANLFAVVLSGNVTSKFVDLNFTEVQKGNFSHMNACHSLLCGTKANYTHFVVNCAEWCRLSCGGHGYAHYSGLPSIYQEHSPNVTLEGENQIMFLQLARYLLKLLKTSQKNPEKIPEQFSLFKRINEILSFKCDQFQTSNILSLLESSVIHLITQTGMKMMQEIQGGMNPKAAWDYKLGTSLWESANYFIEYYKFVCFQNTILLVTHKQTQVVLTNLLNLFGVTILLQNPLALLENDVITQQTMKQLRDEYENLLNLIKPEALSLVESFCLADGGLRTTIGRADGKPYEYTYDWAVNENSLNKIDFSNTVNQLKNCRPKL</sequence>
<evidence type="ECO:0000256" key="7">
    <source>
        <dbReference type="ARBA" id="ARBA00022832"/>
    </source>
</evidence>
<dbReference type="GO" id="GO:0005777">
    <property type="term" value="C:peroxisome"/>
    <property type="evidence" value="ECO:0007669"/>
    <property type="project" value="UniProtKB-SubCell"/>
</dbReference>
<comment type="cofactor">
    <cofactor evidence="2">
        <name>FAD</name>
        <dbReference type="ChEBI" id="CHEBI:57692"/>
    </cofactor>
</comment>
<protein>
    <recommendedName>
        <fullName evidence="11">Acyl-coenzyme A oxidase</fullName>
    </recommendedName>
</protein>
<dbReference type="EMBL" id="CAJJDM010000124">
    <property type="protein sequence ID" value="CAD8103374.1"/>
    <property type="molecule type" value="Genomic_DNA"/>
</dbReference>
<dbReference type="Pfam" id="PF14749">
    <property type="entry name" value="Acyl-CoA_ox_N"/>
    <property type="match status" value="1"/>
</dbReference>
<dbReference type="InterPro" id="IPR002655">
    <property type="entry name" value="Acyl-CoA_oxidase_C"/>
</dbReference>
<evidence type="ECO:0000313" key="16">
    <source>
        <dbReference type="EMBL" id="CAD8103374.1"/>
    </source>
</evidence>
<dbReference type="FunFam" id="1.10.540.10:FF:000018">
    <property type="entry name" value="Acyl-coenzyme A oxidase"/>
    <property type="match status" value="1"/>
</dbReference>
<keyword evidence="7" id="KW-0276">Fatty acid metabolism</keyword>
<keyword evidence="5 11" id="KW-0285">Flavoprotein</keyword>
<comment type="caution">
    <text evidence="16">The sequence shown here is derived from an EMBL/GenBank/DDBJ whole genome shotgun (WGS) entry which is preliminary data.</text>
</comment>
<dbReference type="GO" id="GO:0033540">
    <property type="term" value="P:fatty acid beta-oxidation using acyl-CoA oxidase"/>
    <property type="evidence" value="ECO:0007669"/>
    <property type="project" value="TreeGrafter"/>
</dbReference>
<evidence type="ECO:0000313" key="17">
    <source>
        <dbReference type="Proteomes" id="UP000688137"/>
    </source>
</evidence>
<proteinExistence type="inferred from homology"/>
<dbReference type="Pfam" id="PF02770">
    <property type="entry name" value="Acyl-CoA_dh_M"/>
    <property type="match status" value="1"/>
</dbReference>
<dbReference type="PIRSF" id="PIRSF000168">
    <property type="entry name" value="Acyl-CoA_oxidase"/>
    <property type="match status" value="1"/>
</dbReference>
<evidence type="ECO:0000256" key="3">
    <source>
        <dbReference type="ARBA" id="ARBA00004275"/>
    </source>
</evidence>
<keyword evidence="8" id="KW-0560">Oxidoreductase</keyword>
<comment type="subcellular location">
    <subcellularLocation>
        <location evidence="3">Peroxisome</location>
    </subcellularLocation>
</comment>
<dbReference type="InterPro" id="IPR029320">
    <property type="entry name" value="Acyl-CoA_ox_N"/>
</dbReference>
<dbReference type="FunFam" id="1.20.140.10:FF:000007">
    <property type="entry name" value="Acyl-coenzyme A oxidase"/>
    <property type="match status" value="1"/>
</dbReference>
<keyword evidence="9" id="KW-0443">Lipid metabolism</keyword>
<gene>
    <name evidence="16" type="ORF">PPRIM_AZ9-3.1.T1210016</name>
</gene>
<evidence type="ECO:0000259" key="13">
    <source>
        <dbReference type="Pfam" id="PF02770"/>
    </source>
</evidence>
<dbReference type="PANTHER" id="PTHR10909:SF250">
    <property type="entry name" value="PEROXISOMAL ACYL-COENZYME A OXIDASE 1"/>
    <property type="match status" value="1"/>
</dbReference>
<evidence type="ECO:0000256" key="5">
    <source>
        <dbReference type="ARBA" id="ARBA00022630"/>
    </source>
</evidence>